<dbReference type="Proteomes" id="UP000002071">
    <property type="component" value="Chromosome"/>
</dbReference>
<sequence>MMRNRRQFLAAVGGTISIVSVSGCLGVLPSSETDSRYPGGTVVIENNSDQSLTVSITIVEDEYDAAIETSVPAGETQVRRKFVDADAGEVITLAARLGDSGDPATFNFFPAGGENNARPEIARLTVQNAVEASAQWTAERGKR</sequence>
<protein>
    <submittedName>
        <fullName evidence="1">Uncharacterized protein</fullName>
    </submittedName>
</protein>
<dbReference type="STRING" id="519442.Huta_1737"/>
<keyword evidence="2" id="KW-1185">Reference proteome</keyword>
<dbReference type="PROSITE" id="PS51257">
    <property type="entry name" value="PROKAR_LIPOPROTEIN"/>
    <property type="match status" value="1"/>
</dbReference>
<dbReference type="KEGG" id="hut:Huta_1737"/>
<accession>C7NRH3</accession>
<proteinExistence type="predicted"/>
<reference evidence="1 2" key="1">
    <citation type="journal article" date="2009" name="Stand. Genomic Sci.">
        <title>Complete genome sequence of Halorhabdus utahensis type strain (AX-2).</title>
        <authorList>
            <person name="Anderson I."/>
            <person name="Tindall B.J."/>
            <person name="Pomrenke H."/>
            <person name="Goker M."/>
            <person name="Lapidus A."/>
            <person name="Nolan M."/>
            <person name="Copeland A."/>
            <person name="Glavina Del Rio T."/>
            <person name="Chen F."/>
            <person name="Tice H."/>
            <person name="Cheng J.F."/>
            <person name="Lucas S."/>
            <person name="Chertkov O."/>
            <person name="Bruce D."/>
            <person name="Brettin T."/>
            <person name="Detter J.C."/>
            <person name="Han C."/>
            <person name="Goodwin L."/>
            <person name="Land M."/>
            <person name="Hauser L."/>
            <person name="Chang Y.J."/>
            <person name="Jeffries C.D."/>
            <person name="Pitluck S."/>
            <person name="Pati A."/>
            <person name="Mavromatis K."/>
            <person name="Ivanova N."/>
            <person name="Ovchinnikova G."/>
            <person name="Chen A."/>
            <person name="Palaniappan K."/>
            <person name="Chain P."/>
            <person name="Rohde M."/>
            <person name="Bristow J."/>
            <person name="Eisen J.A."/>
            <person name="Markowitz V."/>
            <person name="Hugenholtz P."/>
            <person name="Kyrpides N.C."/>
            <person name="Klenk H.P."/>
        </authorList>
    </citation>
    <scope>NUCLEOTIDE SEQUENCE [LARGE SCALE GENOMIC DNA]</scope>
    <source>
        <strain evidence="2">DSM 12940 / JCM 11049 / AX-2</strain>
    </source>
</reference>
<name>C7NRH3_HALUD</name>
<dbReference type="HOGENOM" id="CLU_1801660_0_0_2"/>
<gene>
    <name evidence="1" type="ordered locus">Huta_1737</name>
</gene>
<evidence type="ECO:0000313" key="1">
    <source>
        <dbReference type="EMBL" id="ACV11909.1"/>
    </source>
</evidence>
<dbReference type="AlphaFoldDB" id="C7NRH3"/>
<evidence type="ECO:0000313" key="2">
    <source>
        <dbReference type="Proteomes" id="UP000002071"/>
    </source>
</evidence>
<dbReference type="EMBL" id="CP001687">
    <property type="protein sequence ID" value="ACV11909.1"/>
    <property type="molecule type" value="Genomic_DNA"/>
</dbReference>
<organism evidence="1 2">
    <name type="scientific">Halorhabdus utahensis (strain DSM 12940 / JCM 11049 / AX-2)</name>
    <dbReference type="NCBI Taxonomy" id="519442"/>
    <lineage>
        <taxon>Archaea</taxon>
        <taxon>Methanobacteriati</taxon>
        <taxon>Methanobacteriota</taxon>
        <taxon>Stenosarchaea group</taxon>
        <taxon>Halobacteria</taxon>
        <taxon>Halobacteriales</taxon>
        <taxon>Haloarculaceae</taxon>
        <taxon>Halorhabdus</taxon>
    </lineage>
</organism>